<dbReference type="PATRIC" id="fig|1461583.4.peg.2503"/>
<feature type="region of interest" description="Disordered" evidence="1">
    <location>
        <begin position="85"/>
        <end position="107"/>
    </location>
</feature>
<dbReference type="EMBL" id="LN483079">
    <property type="protein sequence ID" value="CEA05708.1"/>
    <property type="molecule type" value="Genomic_DNA"/>
</dbReference>
<gene>
    <name evidence="2" type="ORF">BN1050_02610</name>
</gene>
<accession>A0A078MEG0</accession>
<proteinExistence type="predicted"/>
<protein>
    <submittedName>
        <fullName evidence="2">Uncharacterized protein</fullName>
    </submittedName>
</protein>
<reference evidence="2" key="1">
    <citation type="submission" date="2014-07" db="EMBL/GenBank/DDBJ databases">
        <authorList>
            <person name="Urmite Genomes Urmite Genomes"/>
        </authorList>
    </citation>
    <scope>NUCLEOTIDE SEQUENCE</scope>
    <source>
        <strain evidence="2">13S34_air</strain>
    </source>
</reference>
<dbReference type="AlphaFoldDB" id="A0A078MEG0"/>
<dbReference type="HOGENOM" id="CLU_2206810_0_0_9"/>
<evidence type="ECO:0000256" key="1">
    <source>
        <dbReference type="SAM" id="MobiDB-lite"/>
    </source>
</evidence>
<organism evidence="2">
    <name type="scientific">Metalysinibacillus saudimassiliensis</name>
    <dbReference type="NCBI Taxonomy" id="1461583"/>
    <lineage>
        <taxon>Bacteria</taxon>
        <taxon>Bacillati</taxon>
        <taxon>Bacillota</taxon>
        <taxon>Bacilli</taxon>
        <taxon>Bacillales</taxon>
        <taxon>Caryophanaceae</taxon>
        <taxon>Metalysinibacillus</taxon>
    </lineage>
</organism>
<name>A0A078MEG0_9BACL</name>
<sequence>MTLLGRVDVKFKRDDKDADLWAKLDAAAQSAKVPRTRIVKDALDFYFDNKNANSTGQIDGDQIAEMVEKLVEEKLAAKVSAVPVEKEENTKPQKKPGLMLGKQFKLK</sequence>
<evidence type="ECO:0000313" key="2">
    <source>
        <dbReference type="EMBL" id="CEA05708.1"/>
    </source>
</evidence>